<dbReference type="InterPro" id="IPR000850">
    <property type="entry name" value="Adenylat/UMP-CMP_kin"/>
</dbReference>
<dbReference type="PRINTS" id="PR00094">
    <property type="entry name" value="ADENYLTKNASE"/>
</dbReference>
<comment type="caution">
    <text evidence="5">The sequence shown here is derived from an EMBL/GenBank/DDBJ whole genome shotgun (WGS) entry which is preliminary data.</text>
</comment>
<dbReference type="CDD" id="cd01428">
    <property type="entry name" value="ADK"/>
    <property type="match status" value="1"/>
</dbReference>
<dbReference type="GO" id="GO:0006139">
    <property type="term" value="P:nucleobase-containing compound metabolic process"/>
    <property type="evidence" value="ECO:0007669"/>
    <property type="project" value="InterPro"/>
</dbReference>
<keyword evidence="1 4" id="KW-0808">Transferase</keyword>
<evidence type="ECO:0000256" key="3">
    <source>
        <dbReference type="ARBA" id="ARBA00022777"/>
    </source>
</evidence>
<reference evidence="5" key="1">
    <citation type="submission" date="2023-06" db="EMBL/GenBank/DDBJ databases">
        <title>Genome-scale phylogeny and comparative genomics of the fungal order Sordariales.</title>
        <authorList>
            <consortium name="Lawrence Berkeley National Laboratory"/>
            <person name="Hensen N."/>
            <person name="Bonometti L."/>
            <person name="Westerberg I."/>
            <person name="Brannstrom I.O."/>
            <person name="Guillou S."/>
            <person name="Cros-Aarteil S."/>
            <person name="Calhoun S."/>
            <person name="Haridas S."/>
            <person name="Kuo A."/>
            <person name="Mondo S."/>
            <person name="Pangilinan J."/>
            <person name="Riley R."/>
            <person name="Labutti K."/>
            <person name="Andreopoulos B."/>
            <person name="Lipzen A."/>
            <person name="Chen C."/>
            <person name="Yanf M."/>
            <person name="Daum C."/>
            <person name="Ng V."/>
            <person name="Clum A."/>
            <person name="Steindorff A."/>
            <person name="Ohm R."/>
            <person name="Martin F."/>
            <person name="Silar P."/>
            <person name="Natvig D."/>
            <person name="Lalanne C."/>
            <person name="Gautier V."/>
            <person name="Ament-Velasquez S.L."/>
            <person name="Kruys A."/>
            <person name="Hutchinson M.I."/>
            <person name="Powell A.J."/>
            <person name="Barry K."/>
            <person name="Miller A.N."/>
            <person name="Grigoriev I.V."/>
            <person name="Debuchy R."/>
            <person name="Gladieux P."/>
            <person name="Thoren M.H."/>
            <person name="Johannesson H."/>
        </authorList>
    </citation>
    <scope>NUCLEOTIDE SEQUENCE</scope>
    <source>
        <strain evidence="5">PSN4</strain>
    </source>
</reference>
<name>A0AAJ0B1R3_9PEZI</name>
<dbReference type="AlphaFoldDB" id="A0AAJ0B1R3"/>
<dbReference type="Proteomes" id="UP001239445">
    <property type="component" value="Unassembled WGS sequence"/>
</dbReference>
<dbReference type="SUPFAM" id="SSF52540">
    <property type="entry name" value="P-loop containing nucleoside triphosphate hydrolases"/>
    <property type="match status" value="1"/>
</dbReference>
<organism evidence="5 6">
    <name type="scientific">Echria macrotheca</name>
    <dbReference type="NCBI Taxonomy" id="438768"/>
    <lineage>
        <taxon>Eukaryota</taxon>
        <taxon>Fungi</taxon>
        <taxon>Dikarya</taxon>
        <taxon>Ascomycota</taxon>
        <taxon>Pezizomycotina</taxon>
        <taxon>Sordariomycetes</taxon>
        <taxon>Sordariomycetidae</taxon>
        <taxon>Sordariales</taxon>
        <taxon>Schizotheciaceae</taxon>
        <taxon>Echria</taxon>
    </lineage>
</organism>
<dbReference type="GO" id="GO:0005524">
    <property type="term" value="F:ATP binding"/>
    <property type="evidence" value="ECO:0007669"/>
    <property type="project" value="InterPro"/>
</dbReference>
<gene>
    <name evidence="5" type="ORF">QBC47DRAFT_353863</name>
</gene>
<evidence type="ECO:0000313" key="6">
    <source>
        <dbReference type="Proteomes" id="UP001239445"/>
    </source>
</evidence>
<comment type="similarity">
    <text evidence="4">Belongs to the adenylate kinase family.</text>
</comment>
<dbReference type="PROSITE" id="PS00113">
    <property type="entry name" value="ADENYLATE_KINASE"/>
    <property type="match status" value="1"/>
</dbReference>
<dbReference type="InterPro" id="IPR027417">
    <property type="entry name" value="P-loop_NTPase"/>
</dbReference>
<evidence type="ECO:0000256" key="1">
    <source>
        <dbReference type="ARBA" id="ARBA00022679"/>
    </source>
</evidence>
<protein>
    <submittedName>
        <fullName evidence="5">UMP-CMP kinase 1</fullName>
    </submittedName>
</protein>
<sequence length="205" mass="22347">MDSSVSRPADCIIAILGAPASGKGTLCKRLVADPPFAHLHHVSVGDLLRGMPSGPDINGHILAGTVLPGYELVPILASHIASLPSPEGDRKVVLLDGFPRSLEQERAARHVLASAGNREFPDLAVYFKCPKEVLKERYVARKRGADDGSLFEKRFEQHEKECPDVVETYKERGILVEVDSSGDINSSYNHFFDALGSYLAVKKID</sequence>
<accession>A0AAJ0B1R3</accession>
<keyword evidence="3 4" id="KW-0418">Kinase</keyword>
<evidence type="ECO:0000256" key="2">
    <source>
        <dbReference type="ARBA" id="ARBA00022741"/>
    </source>
</evidence>
<keyword evidence="2" id="KW-0547">Nucleotide-binding</keyword>
<dbReference type="Pfam" id="PF00406">
    <property type="entry name" value="ADK"/>
    <property type="match status" value="1"/>
</dbReference>
<dbReference type="Gene3D" id="3.40.50.300">
    <property type="entry name" value="P-loop containing nucleotide triphosphate hydrolases"/>
    <property type="match status" value="1"/>
</dbReference>
<evidence type="ECO:0000313" key="5">
    <source>
        <dbReference type="EMBL" id="KAK1750084.1"/>
    </source>
</evidence>
<dbReference type="PANTHER" id="PTHR23359">
    <property type="entry name" value="NUCLEOTIDE KINASE"/>
    <property type="match status" value="1"/>
</dbReference>
<dbReference type="InterPro" id="IPR033690">
    <property type="entry name" value="Adenylat_kinase_CS"/>
</dbReference>
<dbReference type="EMBL" id="MU839849">
    <property type="protein sequence ID" value="KAK1750084.1"/>
    <property type="molecule type" value="Genomic_DNA"/>
</dbReference>
<dbReference type="GO" id="GO:0019205">
    <property type="term" value="F:nucleobase-containing compound kinase activity"/>
    <property type="evidence" value="ECO:0007669"/>
    <property type="project" value="InterPro"/>
</dbReference>
<evidence type="ECO:0000256" key="4">
    <source>
        <dbReference type="RuleBase" id="RU003330"/>
    </source>
</evidence>
<proteinExistence type="inferred from homology"/>
<keyword evidence="6" id="KW-1185">Reference proteome</keyword>